<protein>
    <recommendedName>
        <fullName evidence="4">DUF2911 domain-containing protein</fullName>
    </recommendedName>
</protein>
<gene>
    <name evidence="2" type="ORF">SAMN04487996_108164</name>
</gene>
<reference evidence="3" key="1">
    <citation type="submission" date="2016-10" db="EMBL/GenBank/DDBJ databases">
        <authorList>
            <person name="Varghese N."/>
            <person name="Submissions S."/>
        </authorList>
    </citation>
    <scope>NUCLEOTIDE SEQUENCE [LARGE SCALE GENOMIC DNA]</scope>
    <source>
        <strain evidence="3">DSM 25329</strain>
    </source>
</reference>
<evidence type="ECO:0000313" key="3">
    <source>
        <dbReference type="Proteomes" id="UP000198748"/>
    </source>
</evidence>
<keyword evidence="1" id="KW-0732">Signal</keyword>
<dbReference type="OrthoDB" id="195456at2"/>
<feature type="signal peptide" evidence="1">
    <location>
        <begin position="1"/>
        <end position="20"/>
    </location>
</feature>
<feature type="chain" id="PRO_5011551693" description="DUF2911 domain-containing protein" evidence="1">
    <location>
        <begin position="21"/>
        <end position="166"/>
    </location>
</feature>
<sequence length="166" mass="18244">MKTTLLSLFLTLIAFTWASAQSPHVTADGKNLSVRYGQPSKKGRVLFGKAGSGSLEPYGKPWRIGADSATTITFKKDATFGGKAIKAGTYTLFATPNEKEWTIILNSQLGQWGAYKYDEHKSKDVAHITVPNKAYPSSQEKLTFTVKDASLDFQWDKAGFSVPVKF</sequence>
<dbReference type="Proteomes" id="UP000198748">
    <property type="component" value="Unassembled WGS sequence"/>
</dbReference>
<dbReference type="AlphaFoldDB" id="A0A1G7HHG8"/>
<dbReference type="RefSeq" id="WP_090151156.1">
    <property type="nucleotide sequence ID" value="NZ_FNAN01000008.1"/>
</dbReference>
<evidence type="ECO:0000313" key="2">
    <source>
        <dbReference type="EMBL" id="SDE99957.1"/>
    </source>
</evidence>
<keyword evidence="3" id="KW-1185">Reference proteome</keyword>
<evidence type="ECO:0000256" key="1">
    <source>
        <dbReference type="SAM" id="SignalP"/>
    </source>
</evidence>
<name>A0A1G7HHG8_9BACT</name>
<dbReference type="InterPro" id="IPR021314">
    <property type="entry name" value="DUF2911"/>
</dbReference>
<evidence type="ECO:0008006" key="4">
    <source>
        <dbReference type="Google" id="ProtNLM"/>
    </source>
</evidence>
<dbReference type="Pfam" id="PF11138">
    <property type="entry name" value="DUF2911"/>
    <property type="match status" value="1"/>
</dbReference>
<accession>A0A1G7HHG8</accession>
<dbReference type="EMBL" id="FNAN01000008">
    <property type="protein sequence ID" value="SDE99957.1"/>
    <property type="molecule type" value="Genomic_DNA"/>
</dbReference>
<dbReference type="STRING" id="659014.SAMN04487996_108164"/>
<proteinExistence type="predicted"/>
<organism evidence="2 3">
    <name type="scientific">Dyadobacter soli</name>
    <dbReference type="NCBI Taxonomy" id="659014"/>
    <lineage>
        <taxon>Bacteria</taxon>
        <taxon>Pseudomonadati</taxon>
        <taxon>Bacteroidota</taxon>
        <taxon>Cytophagia</taxon>
        <taxon>Cytophagales</taxon>
        <taxon>Spirosomataceae</taxon>
        <taxon>Dyadobacter</taxon>
    </lineage>
</organism>